<sequence>MAGVGGKPLLAVEHPAVTVPLRAGDEQAGIRAALRLGHRITRRDRPVEQGCQIAGLLLVGAEHCQDLGVARIRCLTAEYRRRPARPAQDLVEQRQPHLSVALPAEVGGQVRRPQALLLDPLLQRAQHRHGVGIRPVVGVQRHQVQRVDLRAHELLDPIQFALIVRLGFKVPHGAIMDYRLPPPVAFLRPDEEHESPCGLPGSWRPRYGCAARSPMRWSTSRGTRSRWWRWSPTWCGTANRSPGSRSTRSAGSPKAASCATG</sequence>
<accession>A0A2S8BH75</accession>
<feature type="compositionally biased region" description="Polar residues" evidence="1">
    <location>
        <begin position="237"/>
        <end position="250"/>
    </location>
</feature>
<feature type="region of interest" description="Disordered" evidence="1">
    <location>
        <begin position="237"/>
        <end position="261"/>
    </location>
</feature>
<gene>
    <name evidence="2" type="ORF">C1Y40_03853</name>
</gene>
<proteinExistence type="predicted"/>
<comment type="caution">
    <text evidence="2">The sequence shown here is derived from an EMBL/GenBank/DDBJ whole genome shotgun (WGS) entry which is preliminary data.</text>
</comment>
<evidence type="ECO:0000256" key="1">
    <source>
        <dbReference type="SAM" id="MobiDB-lite"/>
    </source>
</evidence>
<dbReference type="AlphaFoldDB" id="A0A2S8BH75"/>
<evidence type="ECO:0000313" key="2">
    <source>
        <dbReference type="EMBL" id="PQM45975.1"/>
    </source>
</evidence>
<protein>
    <submittedName>
        <fullName evidence="2">Uncharacterized protein</fullName>
    </submittedName>
</protein>
<dbReference type="Proteomes" id="UP000238296">
    <property type="component" value="Unassembled WGS sequence"/>
</dbReference>
<evidence type="ECO:0000313" key="3">
    <source>
        <dbReference type="Proteomes" id="UP000238296"/>
    </source>
</evidence>
<reference evidence="2 3" key="1">
    <citation type="journal article" date="2017" name="Int. J. Syst. Evol. Microbiol.">
        <title>Mycobacterium talmoniae sp. nov., a slowly growing mycobacterium isolated from human respiratory samples.</title>
        <authorList>
            <person name="Davidson R.M."/>
            <person name="DeGroote M.A."/>
            <person name="Marola J.L."/>
            <person name="Buss S."/>
            <person name="Jones V."/>
            <person name="McNeil M.R."/>
            <person name="Freifeld A.G."/>
            <person name="Elaine Epperson L."/>
            <person name="Hasan N.A."/>
            <person name="Jackson M."/>
            <person name="Iwen P.C."/>
            <person name="Salfinger M."/>
            <person name="Strong M."/>
        </authorList>
    </citation>
    <scope>NUCLEOTIDE SEQUENCE [LARGE SCALE GENOMIC DNA]</scope>
    <source>
        <strain evidence="2 3">ATCC BAA-2683</strain>
    </source>
</reference>
<dbReference type="EMBL" id="PPEA01000562">
    <property type="protein sequence ID" value="PQM45975.1"/>
    <property type="molecule type" value="Genomic_DNA"/>
</dbReference>
<organism evidence="2 3">
    <name type="scientific">Mycobacterium talmoniae</name>
    <dbReference type="NCBI Taxonomy" id="1858794"/>
    <lineage>
        <taxon>Bacteria</taxon>
        <taxon>Bacillati</taxon>
        <taxon>Actinomycetota</taxon>
        <taxon>Actinomycetes</taxon>
        <taxon>Mycobacteriales</taxon>
        <taxon>Mycobacteriaceae</taxon>
        <taxon>Mycobacterium</taxon>
    </lineage>
</organism>
<name>A0A2S8BH75_9MYCO</name>